<proteinExistence type="predicted"/>
<feature type="region of interest" description="Disordered" evidence="4">
    <location>
        <begin position="267"/>
        <end position="286"/>
    </location>
</feature>
<dbReference type="Pfam" id="PF21366">
    <property type="entry name" value="TRAFD1-XIAF1_ZnF"/>
    <property type="match status" value="1"/>
</dbReference>
<keyword evidence="2" id="KW-0863">Zinc-finger</keyword>
<dbReference type="CTD" id="54739"/>
<reference evidence="6" key="1">
    <citation type="submission" date="2021-06" db="EMBL/GenBank/DDBJ databases">
        <authorList>
            <consortium name="Wellcome Sanger Institute Data Sharing"/>
        </authorList>
    </citation>
    <scope>NUCLEOTIDE SEQUENCE [LARGE SCALE GENOMIC DNA]</scope>
</reference>
<evidence type="ECO:0000256" key="2">
    <source>
        <dbReference type="ARBA" id="ARBA00022771"/>
    </source>
</evidence>
<feature type="compositionally biased region" description="Basic and acidic residues" evidence="4">
    <location>
        <begin position="275"/>
        <end position="286"/>
    </location>
</feature>
<accession>A0A8C4S9M7</accession>
<keyword evidence="1" id="KW-0479">Metal-binding</keyword>
<protein>
    <recommendedName>
        <fullName evidence="5">TRAFD1/XAF1 zinc finger domain-containing protein</fullName>
    </recommendedName>
</protein>
<dbReference type="Gene3D" id="3.30.40.10">
    <property type="entry name" value="Zinc/RING finger domain, C3HC4 (zinc finger)"/>
    <property type="match status" value="2"/>
</dbReference>
<evidence type="ECO:0000256" key="3">
    <source>
        <dbReference type="ARBA" id="ARBA00022833"/>
    </source>
</evidence>
<evidence type="ECO:0000313" key="7">
    <source>
        <dbReference type="Proteomes" id="UP000694620"/>
    </source>
</evidence>
<dbReference type="InterPro" id="IPR049439">
    <property type="entry name" value="TRAFD1-XIAF1_Znf"/>
</dbReference>
<sequence>MEAEGETKICENCKKEVAVANFSLHIVHCHRFLSICPLCDESVPSDQLEEHRDREHRKVPCIQCRKKIENCKLEIHKLEECLQRMNICPFCDLEMPFCKLPEHKAACGSRTQLCPDCNKYIKLVDEEKHYDDCPAKQQDIDQEENEDVKEQDANTGVYSFADRGSGLEHSCWYCMKSIPAAEIKKHERDCRTFCSPSAGMFDDPRPHFGVHRSTKSPHFLPWSHEGLGMHENDNSDEIRTCVNCHLALPTETLKWHEAKCLRYQGQNNLEPHGAQGDEKRSLEETI</sequence>
<dbReference type="GeneID" id="114655590"/>
<evidence type="ECO:0000259" key="5">
    <source>
        <dbReference type="Pfam" id="PF21366"/>
    </source>
</evidence>
<dbReference type="PANTHER" id="PTHR16295:SF17">
    <property type="entry name" value="XIAP-ASSOCIATED FACTOR 1"/>
    <property type="match status" value="1"/>
</dbReference>
<name>A0A8C4S9M7_ERPCA</name>
<feature type="domain" description="TRAFD1/XAF1 zinc finger" evidence="5">
    <location>
        <begin position="92"/>
        <end position="133"/>
    </location>
</feature>
<evidence type="ECO:0000313" key="6">
    <source>
        <dbReference type="Ensembl" id="ENSECRP00000013700.1"/>
    </source>
</evidence>
<dbReference type="Proteomes" id="UP000694620">
    <property type="component" value="Chromosome 8"/>
</dbReference>
<dbReference type="PANTHER" id="PTHR16295">
    <property type="entry name" value="TRAF-TYPE ZINC FINGER PROTEIN-RELATED"/>
    <property type="match status" value="1"/>
</dbReference>
<dbReference type="GeneTree" id="ENSGT00530000063869"/>
<dbReference type="InterPro" id="IPR013083">
    <property type="entry name" value="Znf_RING/FYVE/PHD"/>
</dbReference>
<evidence type="ECO:0000256" key="1">
    <source>
        <dbReference type="ARBA" id="ARBA00022723"/>
    </source>
</evidence>
<dbReference type="GO" id="GO:0008270">
    <property type="term" value="F:zinc ion binding"/>
    <property type="evidence" value="ECO:0007669"/>
    <property type="project" value="UniProtKB-KW"/>
</dbReference>
<keyword evidence="7" id="KW-1185">Reference proteome</keyword>
<keyword evidence="3" id="KW-0862">Zinc</keyword>
<organism evidence="6 7">
    <name type="scientific">Erpetoichthys calabaricus</name>
    <name type="common">Rope fish</name>
    <name type="synonym">Calamoichthys calabaricus</name>
    <dbReference type="NCBI Taxonomy" id="27687"/>
    <lineage>
        <taxon>Eukaryota</taxon>
        <taxon>Metazoa</taxon>
        <taxon>Chordata</taxon>
        <taxon>Craniata</taxon>
        <taxon>Vertebrata</taxon>
        <taxon>Euteleostomi</taxon>
        <taxon>Actinopterygii</taxon>
        <taxon>Polypteriformes</taxon>
        <taxon>Polypteridae</taxon>
        <taxon>Erpetoichthys</taxon>
    </lineage>
</organism>
<dbReference type="GO" id="GO:0005739">
    <property type="term" value="C:mitochondrion"/>
    <property type="evidence" value="ECO:0007669"/>
    <property type="project" value="TreeGrafter"/>
</dbReference>
<evidence type="ECO:0000256" key="4">
    <source>
        <dbReference type="SAM" id="MobiDB-lite"/>
    </source>
</evidence>
<dbReference type="RefSeq" id="XP_028662522.1">
    <property type="nucleotide sequence ID" value="XM_028806689.2"/>
</dbReference>
<dbReference type="Ensembl" id="ENSECRT00000013937.1">
    <property type="protein sequence ID" value="ENSECRP00000013700.1"/>
    <property type="gene ID" value="ENSECRG00000009150.1"/>
</dbReference>
<dbReference type="AlphaFoldDB" id="A0A8C4S9M7"/>
<dbReference type="OrthoDB" id="193703at2759"/>
<reference evidence="6" key="3">
    <citation type="submission" date="2025-09" db="UniProtKB">
        <authorList>
            <consortium name="Ensembl"/>
        </authorList>
    </citation>
    <scope>IDENTIFICATION</scope>
</reference>
<reference evidence="6" key="2">
    <citation type="submission" date="2025-08" db="UniProtKB">
        <authorList>
            <consortium name="Ensembl"/>
        </authorList>
    </citation>
    <scope>IDENTIFICATION</scope>
</reference>
<gene>
    <name evidence="6" type="primary">xaf1</name>
</gene>
<dbReference type="InterPro" id="IPR051986">
    <property type="entry name" value="Innate_Immune_Apopt_Reg"/>
</dbReference>